<sequence length="47" mass="5698">MHNDRSQFTDWLSALRWWALCVSDEQKQSKSTPKNKTSSHINILHWW</sequence>
<accession>W1F719</accession>
<feature type="region of interest" description="Disordered" evidence="1">
    <location>
        <begin position="25"/>
        <end position="47"/>
    </location>
</feature>
<proteinExistence type="predicted"/>
<reference evidence="2 3" key="1">
    <citation type="submission" date="2013-10" db="EMBL/GenBank/DDBJ databases">
        <title>Antibiotic resistance diversity of beta-lactamase producers in the General Hospital Vienna.</title>
        <authorList>
            <person name="Barisic I."/>
            <person name="Mitteregger D."/>
            <person name="Hirschl A.M."/>
            <person name="Noehammer C."/>
            <person name="Wiesinger-Mayr H."/>
        </authorList>
    </citation>
    <scope>NUCLEOTIDE SEQUENCE [LARGE SCALE GENOMIC DNA]</scope>
    <source>
        <strain evidence="2 3">ISC7</strain>
    </source>
</reference>
<name>W1F719_ECOLX</name>
<organism evidence="2 3">
    <name type="scientific">Escherichia coli ISC7</name>
    <dbReference type="NCBI Taxonomy" id="1432555"/>
    <lineage>
        <taxon>Bacteria</taxon>
        <taxon>Pseudomonadati</taxon>
        <taxon>Pseudomonadota</taxon>
        <taxon>Gammaproteobacteria</taxon>
        <taxon>Enterobacterales</taxon>
        <taxon>Enterobacteriaceae</taxon>
        <taxon>Escherichia</taxon>
    </lineage>
</organism>
<evidence type="ECO:0000256" key="1">
    <source>
        <dbReference type="SAM" id="MobiDB-lite"/>
    </source>
</evidence>
<protein>
    <submittedName>
        <fullName evidence="2">Uncharacterized protein</fullName>
    </submittedName>
</protein>
<evidence type="ECO:0000313" key="2">
    <source>
        <dbReference type="EMBL" id="CDL29478.1"/>
    </source>
</evidence>
<feature type="compositionally biased region" description="Polar residues" evidence="1">
    <location>
        <begin position="29"/>
        <end position="41"/>
    </location>
</feature>
<dbReference type="EMBL" id="CBWN010000161">
    <property type="protein sequence ID" value="CDL29478.1"/>
    <property type="molecule type" value="Genomic_DNA"/>
</dbReference>
<evidence type="ECO:0000313" key="3">
    <source>
        <dbReference type="Proteomes" id="UP000019199"/>
    </source>
</evidence>
<comment type="caution">
    <text evidence="2">The sequence shown here is derived from an EMBL/GenBank/DDBJ whole genome shotgun (WGS) entry which is preliminary data.</text>
</comment>
<dbReference type="AlphaFoldDB" id="W1F719"/>
<dbReference type="Proteomes" id="UP000019199">
    <property type="component" value="Unassembled WGS sequence"/>
</dbReference>